<accession>A0A915DGT8</accession>
<evidence type="ECO:0000313" key="1">
    <source>
        <dbReference type="Proteomes" id="UP000887574"/>
    </source>
</evidence>
<keyword evidence="1" id="KW-1185">Reference proteome</keyword>
<dbReference type="WBParaSite" id="jg19753">
    <property type="protein sequence ID" value="jg19753"/>
    <property type="gene ID" value="jg19753"/>
</dbReference>
<dbReference type="Proteomes" id="UP000887574">
    <property type="component" value="Unplaced"/>
</dbReference>
<dbReference type="AlphaFoldDB" id="A0A915DGT8"/>
<proteinExistence type="predicted"/>
<sequence length="238" mass="27463">MKYLREIQRYYLNNLQVHHLLARPSKNANQLGRGGRYETFGLLFICSLHNSVYIQAGCRWLHDIYVTPLVHTQSSVDISLTIREYNEQRTKVFDYTLRRQNSRSTSKFSVQLSPGSKSPNTMWKYIGVRALPLTHEGSLYQGDVQFQLWFGDWKVVAIARNSAMKFDSLIRVNEYTLPKYRVFFDSRENQRLPFIVKASVLPGSPTVWSSMVALYCAVLSLPNVTVVMLDTMHLLGNC</sequence>
<evidence type="ECO:0000313" key="2">
    <source>
        <dbReference type="WBParaSite" id="jg19753"/>
    </source>
</evidence>
<protein>
    <submittedName>
        <fullName evidence="2">Uncharacterized protein</fullName>
    </submittedName>
</protein>
<organism evidence="1 2">
    <name type="scientific">Ditylenchus dipsaci</name>
    <dbReference type="NCBI Taxonomy" id="166011"/>
    <lineage>
        <taxon>Eukaryota</taxon>
        <taxon>Metazoa</taxon>
        <taxon>Ecdysozoa</taxon>
        <taxon>Nematoda</taxon>
        <taxon>Chromadorea</taxon>
        <taxon>Rhabditida</taxon>
        <taxon>Tylenchina</taxon>
        <taxon>Tylenchomorpha</taxon>
        <taxon>Sphaerularioidea</taxon>
        <taxon>Anguinidae</taxon>
        <taxon>Anguininae</taxon>
        <taxon>Ditylenchus</taxon>
    </lineage>
</organism>
<reference evidence="2" key="1">
    <citation type="submission" date="2022-11" db="UniProtKB">
        <authorList>
            <consortium name="WormBaseParasite"/>
        </authorList>
    </citation>
    <scope>IDENTIFICATION</scope>
</reference>
<name>A0A915DGT8_9BILA</name>